<dbReference type="Pfam" id="PF00057">
    <property type="entry name" value="Ldl_recept_a"/>
    <property type="match status" value="8"/>
</dbReference>
<dbReference type="PROSITE" id="PS51120">
    <property type="entry name" value="LDLRB"/>
    <property type="match status" value="1"/>
</dbReference>
<dbReference type="Pfam" id="PF12662">
    <property type="entry name" value="cEGF"/>
    <property type="match status" value="1"/>
</dbReference>
<dbReference type="GO" id="GO:0042562">
    <property type="term" value="F:hormone binding"/>
    <property type="evidence" value="ECO:0007669"/>
    <property type="project" value="TreeGrafter"/>
</dbReference>
<feature type="domain" description="EGF-like" evidence="17">
    <location>
        <begin position="429"/>
        <end position="466"/>
    </location>
</feature>
<comment type="similarity">
    <text evidence="2">Belongs to the LDLR family.</text>
</comment>
<evidence type="ECO:0000256" key="11">
    <source>
        <dbReference type="ARBA" id="ARBA00023170"/>
    </source>
</evidence>
<dbReference type="SUPFAM" id="SSF57184">
    <property type="entry name" value="Growth factor receptor domain"/>
    <property type="match status" value="1"/>
</dbReference>
<dbReference type="InterPro" id="IPR000033">
    <property type="entry name" value="LDLR_classB_rpt"/>
</dbReference>
<feature type="transmembrane region" description="Helical" evidence="15">
    <location>
        <begin position="1066"/>
        <end position="1087"/>
    </location>
</feature>
<feature type="disulfide bond" evidence="13">
    <location>
        <begin position="430"/>
        <end position="442"/>
    </location>
</feature>
<dbReference type="Gene3D" id="4.10.400.10">
    <property type="entry name" value="Low-density Lipoprotein Receptor"/>
    <property type="match status" value="7"/>
</dbReference>
<organism evidence="18">
    <name type="scientific">Cacopsylla melanoneura</name>
    <dbReference type="NCBI Taxonomy" id="428564"/>
    <lineage>
        <taxon>Eukaryota</taxon>
        <taxon>Metazoa</taxon>
        <taxon>Ecdysozoa</taxon>
        <taxon>Arthropoda</taxon>
        <taxon>Hexapoda</taxon>
        <taxon>Insecta</taxon>
        <taxon>Pterygota</taxon>
        <taxon>Neoptera</taxon>
        <taxon>Paraneoptera</taxon>
        <taxon>Hemiptera</taxon>
        <taxon>Sternorrhyncha</taxon>
        <taxon>Psylloidea</taxon>
        <taxon>Psyllidae</taxon>
        <taxon>Psyllinae</taxon>
        <taxon>Cacopsylla</taxon>
    </lineage>
</organism>
<evidence type="ECO:0000256" key="9">
    <source>
        <dbReference type="ARBA" id="ARBA00023136"/>
    </source>
</evidence>
<comment type="subcellular location">
    <subcellularLocation>
        <location evidence="1">Membrane</location>
        <topology evidence="1">Single-pass type I membrane protein</topology>
    </subcellularLocation>
</comment>
<keyword evidence="3" id="KW-0245">EGF-like domain</keyword>
<dbReference type="EMBL" id="HBUF01558715">
    <property type="protein sequence ID" value="CAG6761251.1"/>
    <property type="molecule type" value="Transcribed_RNA"/>
</dbReference>
<dbReference type="InterPro" id="IPR000152">
    <property type="entry name" value="EGF-type_Asp/Asn_hydroxyl_site"/>
</dbReference>
<evidence type="ECO:0000256" key="12">
    <source>
        <dbReference type="ARBA" id="ARBA00023180"/>
    </source>
</evidence>
<dbReference type="InterPro" id="IPR026823">
    <property type="entry name" value="cEGF"/>
</dbReference>
<feature type="disulfide bond" evidence="13">
    <location>
        <begin position="398"/>
        <end position="416"/>
    </location>
</feature>
<dbReference type="PROSITE" id="PS00010">
    <property type="entry name" value="ASX_HYDROXYL"/>
    <property type="match status" value="1"/>
</dbReference>
<name>A0A8D9A9A7_9HEMI</name>
<evidence type="ECO:0000256" key="7">
    <source>
        <dbReference type="ARBA" id="ARBA00022737"/>
    </source>
</evidence>
<keyword evidence="11 18" id="KW-0675">Receptor</keyword>
<dbReference type="Gene3D" id="2.40.128.620">
    <property type="match status" value="1"/>
</dbReference>
<feature type="disulfide bond" evidence="13">
    <location>
        <begin position="490"/>
        <end position="505"/>
    </location>
</feature>
<reference evidence="18" key="1">
    <citation type="submission" date="2021-05" db="EMBL/GenBank/DDBJ databases">
        <authorList>
            <person name="Alioto T."/>
            <person name="Alioto T."/>
            <person name="Gomez Garrido J."/>
        </authorList>
    </citation>
    <scope>NUCLEOTIDE SEQUENCE</scope>
</reference>
<dbReference type="PROSITE" id="PS01209">
    <property type="entry name" value="LDLRA_1"/>
    <property type="match status" value="4"/>
</dbReference>
<dbReference type="PANTHER" id="PTHR22722">
    <property type="entry name" value="LOW-DENSITY LIPOPROTEIN RECEPTOR-RELATED PROTEIN 2-RELATED"/>
    <property type="match status" value="1"/>
</dbReference>
<keyword evidence="4" id="KW-0254">Endocytosis</keyword>
<feature type="domain" description="EGF-like" evidence="17">
    <location>
        <begin position="389"/>
        <end position="428"/>
    </location>
</feature>
<dbReference type="InterPro" id="IPR000742">
    <property type="entry name" value="EGF"/>
</dbReference>
<dbReference type="InterPro" id="IPR009030">
    <property type="entry name" value="Growth_fac_rcpt_cys_sf"/>
</dbReference>
<dbReference type="Gene3D" id="2.10.25.10">
    <property type="entry name" value="Laminin"/>
    <property type="match status" value="2"/>
</dbReference>
<protein>
    <submittedName>
        <fullName evidence="18">Vitellogenin receptor</fullName>
    </submittedName>
</protein>
<evidence type="ECO:0000313" key="18">
    <source>
        <dbReference type="EMBL" id="CAG6761252.1"/>
    </source>
</evidence>
<evidence type="ECO:0000256" key="6">
    <source>
        <dbReference type="ARBA" id="ARBA00022729"/>
    </source>
</evidence>
<keyword evidence="8 15" id="KW-1133">Transmembrane helix</keyword>
<dbReference type="CDD" id="cd00112">
    <property type="entry name" value="LDLa"/>
    <property type="match status" value="8"/>
</dbReference>
<dbReference type="CDD" id="cd00054">
    <property type="entry name" value="EGF_CA"/>
    <property type="match status" value="1"/>
</dbReference>
<dbReference type="GO" id="GO:0043235">
    <property type="term" value="C:receptor complex"/>
    <property type="evidence" value="ECO:0007669"/>
    <property type="project" value="TreeGrafter"/>
</dbReference>
<dbReference type="SMART" id="SM00181">
    <property type="entry name" value="EGF"/>
    <property type="match status" value="6"/>
</dbReference>
<evidence type="ECO:0000256" key="13">
    <source>
        <dbReference type="PROSITE-ProRule" id="PRU00124"/>
    </source>
</evidence>
<evidence type="ECO:0000256" key="10">
    <source>
        <dbReference type="ARBA" id="ARBA00023157"/>
    </source>
</evidence>
<dbReference type="EMBL" id="HBUF01558716">
    <property type="protein sequence ID" value="CAG6761252.1"/>
    <property type="molecule type" value="Transcribed_RNA"/>
</dbReference>
<evidence type="ECO:0000256" key="4">
    <source>
        <dbReference type="ARBA" id="ARBA00022583"/>
    </source>
</evidence>
<keyword evidence="12" id="KW-0325">Glycoprotein</keyword>
<evidence type="ECO:0000259" key="16">
    <source>
        <dbReference type="SMART" id="SM00179"/>
    </source>
</evidence>
<keyword evidence="6" id="KW-0732">Signal</keyword>
<dbReference type="PROSITE" id="PS50068">
    <property type="entry name" value="LDLRA_2"/>
    <property type="match status" value="8"/>
</dbReference>
<feature type="disulfide bond" evidence="13">
    <location>
        <begin position="311"/>
        <end position="329"/>
    </location>
</feature>
<feature type="disulfide bond" evidence="13">
    <location>
        <begin position="535"/>
        <end position="550"/>
    </location>
</feature>
<dbReference type="InterPro" id="IPR011042">
    <property type="entry name" value="6-blade_b-propeller_TolB-like"/>
</dbReference>
<evidence type="ECO:0000259" key="17">
    <source>
        <dbReference type="SMART" id="SM00181"/>
    </source>
</evidence>
<dbReference type="AlphaFoldDB" id="A0A8D9A9A7"/>
<dbReference type="InterPro" id="IPR036055">
    <property type="entry name" value="LDL_receptor-like_sf"/>
</dbReference>
<keyword evidence="5 15" id="KW-0812">Transmembrane</keyword>
<dbReference type="InterPro" id="IPR001881">
    <property type="entry name" value="EGF-like_Ca-bd_dom"/>
</dbReference>
<dbReference type="InterPro" id="IPR002172">
    <property type="entry name" value="LDrepeatLR_classA_rpt"/>
</dbReference>
<evidence type="ECO:0000256" key="2">
    <source>
        <dbReference type="ARBA" id="ARBA00009939"/>
    </source>
</evidence>
<dbReference type="FunFam" id="2.10.25.10:FF:000009">
    <property type="entry name" value="Low-density lipoprotein receptor isoform 1"/>
    <property type="match status" value="1"/>
</dbReference>
<feature type="disulfide bond" evidence="13">
    <location>
        <begin position="617"/>
        <end position="635"/>
    </location>
</feature>
<sequence length="1197" mass="131859">MLVGHQALGKQHIHQINLKSIKSISALAYDVDAGAVIISDAASKKISYLNLDTGEVASVLRGAVGHITAMDYDNLGSNLYWIDSERGTLEVMNMKKLVRTVLLQSSTESPVALALAPKEGFMFVAFSHKHTIHIDRIRMDGSLQHRTHVIEDGLLGPHISLHYDEDLGRVFWADSFTGVIESTDLEGLDRHSFANVSSPMGIATVSNDLFWTSYQPNVLWANKYNFDGFKNFPTSFDIEDWNEMEFMRVTSFNGYTDMGPNPCADNGGCSDICLLAGKTHVCSCPSGKILGANGLTCEELPKCASDKQFQCNNGQCISLLLVCNGHNDCPSGEDEKDMCSPPPSHLKCSSLQFPCQNGERCIDLMLKCNGEFDCADKSDEFHCSTNTKTCSGEYDFLCGSGECIGRHFLCDKERNCADGSDENPAHCVACSEHEFRCDSGSCIPNSWLCDGQMDCTDGTDEPSSCESKKTCGTSAFTCNNGNCIPLALKCDSHDDCGDRSDEQECPVVYHGDKCLIPNFQCHSVPKLCLPPSAKCNGTQECSGGEDEAHCGSCDPHSEYECPQSHQCIPNVWICDQQPDCSLGEDENPLLCRDHAVLPELSSTTTRSDVLPCSEFSCDNGKCLRYDQVCNKHVDCSDGTDEGGRCNTGCVTMDCEGTCIETPKGPVCHCKDGFTLTANGRTCVDINECSIDSMCAQTCVNTRGSYECTCMQPEFLLRPDHVTCKAVGAPMEVLYTMDDQLRKVDQSSAHLKILFDSPGVELRGFDMDIRKGLIYFSSGESGMVTQFDSRTLTRKLHITGLSRPERLAVDWVRGIVYIVEAEGKIVACQMERRVCVKVYSSEDNIHISALAVDPLNGYLFWAETSWLMYDAPVGILKRSDLSGANATIIVQGDISHVTSLAVNDVKKILFWADNGKKLIEQTNFDGAYRRAILDTKVAPLHVVLFEDTLYYVTHIPGAPFIKCHLYGNLQGSCEQLEVHVANPVSHFTIAQVSRQRMSPNKCSNYSCSHLCLESARGPVCMCADGSRVNSLQTCASNIEDPTLRGSITFRNHTQEGVSDSSQSPGGVMFLIGVLLVALTVAAVYHACVKRRMSDLVPKIHFRNTMFNSGYSESNLRTQGQRGHNLFLPTSPNNNNIMTLPNHYENVSYVDQAPLQIKFANEMSIKHGDEEFWNTRRHSDSSVETDYAEIQDNQKMPLL</sequence>
<evidence type="ECO:0000256" key="3">
    <source>
        <dbReference type="ARBA" id="ARBA00022536"/>
    </source>
</evidence>
<feature type="disulfide bond" evidence="13">
    <location>
        <begin position="471"/>
        <end position="483"/>
    </location>
</feature>
<evidence type="ECO:0000256" key="1">
    <source>
        <dbReference type="ARBA" id="ARBA00004479"/>
    </source>
</evidence>
<dbReference type="GO" id="GO:0016324">
    <property type="term" value="C:apical plasma membrane"/>
    <property type="evidence" value="ECO:0007669"/>
    <property type="project" value="TreeGrafter"/>
</dbReference>
<feature type="domain" description="EGF-like calcium-binding" evidence="16">
    <location>
        <begin position="684"/>
        <end position="724"/>
    </location>
</feature>
<dbReference type="SUPFAM" id="SSF63825">
    <property type="entry name" value="YWTD domain"/>
    <property type="match status" value="2"/>
</dbReference>
<evidence type="ECO:0000256" key="15">
    <source>
        <dbReference type="SAM" id="Phobius"/>
    </source>
</evidence>
<dbReference type="SMART" id="SM00192">
    <property type="entry name" value="LDLa"/>
    <property type="match status" value="8"/>
</dbReference>
<dbReference type="InterPro" id="IPR018097">
    <property type="entry name" value="EGF_Ca-bd_CS"/>
</dbReference>
<dbReference type="SMART" id="SM00135">
    <property type="entry name" value="LY"/>
    <property type="match status" value="8"/>
</dbReference>
<dbReference type="PRINTS" id="PR00261">
    <property type="entry name" value="LDLRECEPTOR"/>
</dbReference>
<dbReference type="GO" id="GO:0006898">
    <property type="term" value="P:receptor-mediated endocytosis"/>
    <property type="evidence" value="ECO:0007669"/>
    <property type="project" value="TreeGrafter"/>
</dbReference>
<evidence type="ECO:0000256" key="14">
    <source>
        <dbReference type="PROSITE-ProRule" id="PRU00461"/>
    </source>
</evidence>
<dbReference type="GO" id="GO:0005509">
    <property type="term" value="F:calcium ion binding"/>
    <property type="evidence" value="ECO:0007669"/>
    <property type="project" value="InterPro"/>
</dbReference>
<proteinExistence type="inferred from homology"/>
<keyword evidence="9 15" id="KW-0472">Membrane</keyword>
<feature type="domain" description="EGF-like" evidence="17">
    <location>
        <begin position="687"/>
        <end position="724"/>
    </location>
</feature>
<feature type="domain" description="EGF-like" evidence="17">
    <location>
        <begin position="648"/>
        <end position="683"/>
    </location>
</feature>
<feature type="disulfide bond" evidence="13">
    <location>
        <begin position="478"/>
        <end position="496"/>
    </location>
</feature>
<keyword evidence="10 13" id="KW-1015">Disulfide bond</keyword>
<dbReference type="PROSITE" id="PS01187">
    <property type="entry name" value="EGF_CA"/>
    <property type="match status" value="1"/>
</dbReference>
<evidence type="ECO:0000256" key="8">
    <source>
        <dbReference type="ARBA" id="ARBA00022989"/>
    </source>
</evidence>
<dbReference type="SUPFAM" id="SSF57424">
    <property type="entry name" value="LDL receptor-like module"/>
    <property type="match status" value="8"/>
</dbReference>
<comment type="caution">
    <text evidence="13">Lacks conserved residue(s) required for the propagation of feature annotation.</text>
</comment>
<keyword evidence="7" id="KW-0677">Repeat</keyword>
<dbReference type="SUPFAM" id="SSF57196">
    <property type="entry name" value="EGF/Laminin"/>
    <property type="match status" value="2"/>
</dbReference>
<evidence type="ECO:0000256" key="5">
    <source>
        <dbReference type="ARBA" id="ARBA00022692"/>
    </source>
</evidence>
<dbReference type="SMART" id="SM00179">
    <property type="entry name" value="EGF_CA"/>
    <property type="match status" value="1"/>
</dbReference>
<dbReference type="InterPro" id="IPR023415">
    <property type="entry name" value="LDLR_class-A_CS"/>
</dbReference>
<dbReference type="FunFam" id="4.10.400.10:FF:000011">
    <property type="entry name" value="Low-density lipoprotein receptor-related protein 1"/>
    <property type="match status" value="1"/>
</dbReference>
<dbReference type="FunFam" id="4.10.400.10:FF:000002">
    <property type="entry name" value="Low-density lipoprotein receptor-related protein 1"/>
    <property type="match status" value="1"/>
</dbReference>
<dbReference type="PANTHER" id="PTHR22722:SF14">
    <property type="entry name" value="MEGALIN, ISOFORM A"/>
    <property type="match status" value="1"/>
</dbReference>
<feature type="domain" description="EGF-like" evidence="17">
    <location>
        <begin position="262"/>
        <end position="298"/>
    </location>
</feature>
<accession>A0A8D9A9A7</accession>
<feature type="domain" description="EGF-like" evidence="17">
    <location>
        <begin position="1000"/>
        <end position="1034"/>
    </location>
</feature>
<feature type="disulfide bond" evidence="13">
    <location>
        <begin position="368"/>
        <end position="383"/>
    </location>
</feature>
<feature type="disulfide bond" evidence="13">
    <location>
        <begin position="437"/>
        <end position="455"/>
    </location>
</feature>
<feature type="repeat" description="LDL-receptor class B" evidence="14">
    <location>
        <begin position="77"/>
        <end position="119"/>
    </location>
</feature>
<dbReference type="InterPro" id="IPR051221">
    <property type="entry name" value="LDLR-related"/>
</dbReference>
<dbReference type="Gene3D" id="2.120.10.30">
    <property type="entry name" value="TolB, C-terminal domain"/>
    <property type="match status" value="2"/>
</dbReference>